<dbReference type="GO" id="GO:0030973">
    <property type="term" value="F:molybdate ion binding"/>
    <property type="evidence" value="ECO:0007669"/>
    <property type="project" value="TreeGrafter"/>
</dbReference>
<name>A0A6J5F5N2_9BURK</name>
<dbReference type="Gene3D" id="3.40.190.10">
    <property type="entry name" value="Periplasmic binding protein-like II"/>
    <property type="match status" value="2"/>
</dbReference>
<dbReference type="GO" id="GO:0015689">
    <property type="term" value="P:molybdate ion transport"/>
    <property type="evidence" value="ECO:0007669"/>
    <property type="project" value="TreeGrafter"/>
</dbReference>
<dbReference type="EMBL" id="CADIKH010000098">
    <property type="protein sequence ID" value="CAB3774138.1"/>
    <property type="molecule type" value="Genomic_DNA"/>
</dbReference>
<dbReference type="InterPro" id="IPR050682">
    <property type="entry name" value="ModA/WtpA"/>
</dbReference>
<dbReference type="AlphaFoldDB" id="A0A6J5F5N2"/>
<evidence type="ECO:0008006" key="4">
    <source>
        <dbReference type="Google" id="ProtNLM"/>
    </source>
</evidence>
<gene>
    <name evidence="2" type="ORF">LMG29542_07607</name>
</gene>
<keyword evidence="1" id="KW-0732">Signal</keyword>
<evidence type="ECO:0000256" key="1">
    <source>
        <dbReference type="SAM" id="SignalP"/>
    </source>
</evidence>
<keyword evidence="3" id="KW-1185">Reference proteome</keyword>
<protein>
    <recommendedName>
        <fullName evidence="4">Glycine/betaine ABC transporter substrate-binding protein</fullName>
    </recommendedName>
</protein>
<sequence>MFHQIKKVVIAYFMCAVGAFTALPTLAQTSSPMEPASDQGVYPPWQHGTNNDQIKRGLLFTEPDADNLADFHGDPIHPLLALYVGGNYFFAMAPLVQAFEARYPKYKGHIYWETIPPGLLAKQMETGGTVTVGNMTWSVKPDVFLAGLNAVQKQIDAGLLKGPAVPYVTNTLTIMVPKGNPAHIEGLTDLGKPDIRLAMPNPEFEGIARQIKTSLERAGGQQLVDNVYGTKVADGTTILTHIHHRQTPLWIMQGKVQAGVTWQSEAAFQEQIGHPISHVEIPTADNTTAIYAGAIVKGTPHAEAAQRWLDFIRSKEGLSIFERFGFKSYKASND</sequence>
<dbReference type="RefSeq" id="WP_175232863.1">
    <property type="nucleotide sequence ID" value="NZ_CADIKH010000098.1"/>
</dbReference>
<dbReference type="SUPFAM" id="SSF53850">
    <property type="entry name" value="Periplasmic binding protein-like II"/>
    <property type="match status" value="1"/>
</dbReference>
<evidence type="ECO:0000313" key="3">
    <source>
        <dbReference type="Proteomes" id="UP000494363"/>
    </source>
</evidence>
<dbReference type="PANTHER" id="PTHR30632:SF0">
    <property type="entry name" value="SULFATE-BINDING PROTEIN"/>
    <property type="match status" value="1"/>
</dbReference>
<reference evidence="2 3" key="1">
    <citation type="submission" date="2020-04" db="EMBL/GenBank/DDBJ databases">
        <authorList>
            <person name="De Canck E."/>
        </authorList>
    </citation>
    <scope>NUCLEOTIDE SEQUENCE [LARGE SCALE GENOMIC DNA]</scope>
    <source>
        <strain evidence="2 3">LMG 29542</strain>
    </source>
</reference>
<feature type="signal peptide" evidence="1">
    <location>
        <begin position="1"/>
        <end position="27"/>
    </location>
</feature>
<evidence type="ECO:0000313" key="2">
    <source>
        <dbReference type="EMBL" id="CAB3774138.1"/>
    </source>
</evidence>
<dbReference type="PANTHER" id="PTHR30632">
    <property type="entry name" value="MOLYBDATE-BINDING PERIPLASMIC PROTEIN"/>
    <property type="match status" value="1"/>
</dbReference>
<accession>A0A6J5F5N2</accession>
<dbReference type="Pfam" id="PF13531">
    <property type="entry name" value="SBP_bac_11"/>
    <property type="match status" value="1"/>
</dbReference>
<proteinExistence type="predicted"/>
<dbReference type="Proteomes" id="UP000494363">
    <property type="component" value="Unassembled WGS sequence"/>
</dbReference>
<feature type="chain" id="PRO_5027070529" description="Glycine/betaine ABC transporter substrate-binding protein" evidence="1">
    <location>
        <begin position="28"/>
        <end position="334"/>
    </location>
</feature>
<organism evidence="2 3">
    <name type="scientific">Paraburkholderia humisilvae</name>
    <dbReference type="NCBI Taxonomy" id="627669"/>
    <lineage>
        <taxon>Bacteria</taxon>
        <taxon>Pseudomonadati</taxon>
        <taxon>Pseudomonadota</taxon>
        <taxon>Betaproteobacteria</taxon>
        <taxon>Burkholderiales</taxon>
        <taxon>Burkholderiaceae</taxon>
        <taxon>Paraburkholderia</taxon>
    </lineage>
</organism>